<feature type="coiled-coil region" evidence="12">
    <location>
        <begin position="281"/>
        <end position="308"/>
    </location>
</feature>
<dbReference type="Gene3D" id="1.10.238.10">
    <property type="entry name" value="EF-hand"/>
    <property type="match status" value="2"/>
</dbReference>
<dbReference type="Pfam" id="PF00018">
    <property type="entry name" value="SH3_1"/>
    <property type="match status" value="1"/>
</dbReference>
<evidence type="ECO:0000256" key="5">
    <source>
        <dbReference type="ARBA" id="ARBA00022490"/>
    </source>
</evidence>
<dbReference type="SUPFAM" id="SSF47473">
    <property type="entry name" value="EF-hand"/>
    <property type="match status" value="1"/>
</dbReference>
<keyword evidence="4" id="KW-0117">Actin capping</keyword>
<evidence type="ECO:0000313" key="15">
    <source>
        <dbReference type="EMBL" id="CBY31536.1"/>
    </source>
</evidence>
<evidence type="ECO:0000256" key="12">
    <source>
        <dbReference type="SAM" id="Coils"/>
    </source>
</evidence>
<feature type="domain" description="EF-hand" evidence="14">
    <location>
        <begin position="2172"/>
        <end position="2207"/>
    </location>
</feature>
<evidence type="ECO:0000256" key="9">
    <source>
        <dbReference type="ARBA" id="ARBA00022837"/>
    </source>
</evidence>
<evidence type="ECO:0000256" key="7">
    <source>
        <dbReference type="ARBA" id="ARBA00022723"/>
    </source>
</evidence>
<feature type="coiled-coil region" evidence="12">
    <location>
        <begin position="1162"/>
        <end position="1189"/>
    </location>
</feature>
<dbReference type="Pfam" id="PF00435">
    <property type="entry name" value="Spectrin"/>
    <property type="match status" value="13"/>
</dbReference>
<keyword evidence="7" id="KW-0479">Metal-binding</keyword>
<feature type="domain" description="SH3" evidence="13">
    <location>
        <begin position="928"/>
        <end position="987"/>
    </location>
</feature>
<dbReference type="InterPro" id="IPR036028">
    <property type="entry name" value="SH3-like_dom_sf"/>
</dbReference>
<dbReference type="PANTHER" id="PTHR11915">
    <property type="entry name" value="SPECTRIN/FILAMIN RELATED CYTOSKELETAL PROTEIN"/>
    <property type="match status" value="1"/>
</dbReference>
<dbReference type="GO" id="GO:0005737">
    <property type="term" value="C:cytoplasm"/>
    <property type="evidence" value="ECO:0007669"/>
    <property type="project" value="UniProtKB-SubCell"/>
</dbReference>
<dbReference type="Pfam" id="PF08726">
    <property type="entry name" value="EFhand_Ca_insen"/>
    <property type="match status" value="1"/>
</dbReference>
<dbReference type="SMART" id="SM00150">
    <property type="entry name" value="SPEC"/>
    <property type="match status" value="19"/>
</dbReference>
<dbReference type="SMART" id="SM00326">
    <property type="entry name" value="SH3"/>
    <property type="match status" value="1"/>
</dbReference>
<dbReference type="Pfam" id="PF13405">
    <property type="entry name" value="EF-hand_6"/>
    <property type="match status" value="1"/>
</dbReference>
<feature type="coiled-coil region" evidence="12">
    <location>
        <begin position="795"/>
        <end position="855"/>
    </location>
</feature>
<dbReference type="GO" id="GO:0051693">
    <property type="term" value="P:actin filament capping"/>
    <property type="evidence" value="ECO:0007669"/>
    <property type="project" value="UniProtKB-KW"/>
</dbReference>
<evidence type="ECO:0000256" key="8">
    <source>
        <dbReference type="ARBA" id="ARBA00022737"/>
    </source>
</evidence>
<name>E4Y7D6_OIKDI</name>
<evidence type="ECO:0000259" key="14">
    <source>
        <dbReference type="PROSITE" id="PS50222"/>
    </source>
</evidence>
<dbReference type="PROSITE" id="PS00018">
    <property type="entry name" value="EF_HAND_1"/>
    <property type="match status" value="1"/>
</dbReference>
<feature type="coiled-coil region" evidence="12">
    <location>
        <begin position="1769"/>
        <end position="1796"/>
    </location>
</feature>
<dbReference type="PROSITE" id="PS50002">
    <property type="entry name" value="SH3"/>
    <property type="match status" value="1"/>
</dbReference>
<comment type="subcellular location">
    <subcellularLocation>
        <location evidence="1">Cytoplasm</location>
    </subcellularLocation>
</comment>
<dbReference type="SMART" id="SM00054">
    <property type="entry name" value="EFh"/>
    <property type="match status" value="1"/>
</dbReference>
<keyword evidence="10" id="KW-0009">Actin-binding</keyword>
<feature type="coiled-coil region" evidence="12">
    <location>
        <begin position="477"/>
        <end position="549"/>
    </location>
</feature>
<dbReference type="SUPFAM" id="SSF46966">
    <property type="entry name" value="Spectrin repeat"/>
    <property type="match status" value="18"/>
</dbReference>
<dbReference type="Gene3D" id="1.20.58.60">
    <property type="match status" value="15"/>
</dbReference>
<dbReference type="PROSITE" id="PS50222">
    <property type="entry name" value="EF_HAND_2"/>
    <property type="match status" value="1"/>
</dbReference>
<dbReference type="InterPro" id="IPR018159">
    <property type="entry name" value="Spectrin/alpha-actinin"/>
</dbReference>
<evidence type="ECO:0000256" key="11">
    <source>
        <dbReference type="PROSITE-ProRule" id="PRU00192"/>
    </source>
</evidence>
<gene>
    <name evidence="15" type="ORF">GSOID_T00025447001</name>
</gene>
<feature type="coiled-coil region" evidence="12">
    <location>
        <begin position="191"/>
        <end position="225"/>
    </location>
</feature>
<keyword evidence="6" id="KW-0597">Phosphoprotein</keyword>
<dbReference type="GO" id="GO:0005509">
    <property type="term" value="F:calcium ion binding"/>
    <property type="evidence" value="ECO:0007669"/>
    <property type="project" value="InterPro"/>
</dbReference>
<evidence type="ECO:0000259" key="13">
    <source>
        <dbReference type="PROSITE" id="PS50002"/>
    </source>
</evidence>
<sequence length="2320" mass="266480">MMDLKPLDLSQIATVEELQQRREDISNKYDGFMDALKKRRSHLQQALKFGYWQKDAAALKKLLEDHLALARAEHVGQTAAGFVALGDLETDNKANKAGLDRLIESGKEMIGEDHFAKSEIQRTIDDLLELMSRLDEALAEKRRKLELQNRIDEFRSQLRNMSVWIAEKLPAAESDNYGSTLEEVVALQASLVRLDNEVNASESILSNLHEESKELNLEAEFQEIRSEWNTLREHLSTRREKLLKSLAKHKFLEECEHLTKFIVIRRDQVDSVEISTSINECEQFLRNNERATQEVNANQNRIDALQSQLESVDCAQCKESYDAVDEKWQDLLESLERQDALLRKELRNLKFEDQANKYSKWATETVEAVKSVQHPEDENQLESIVEIFESQREDAEYRRSQYEFLIAEAAEIGDEAKAQELKGINAELEEIIAEKKELYADARDYFKFTNAGDGELVWINKADEQWQTLSALKLDSIAEAEKALAEQKVLTSELEAREPRVKQLLALKIKFEEEKAENLKDQAQLTAKLEDLAATQAQQQEKIEQALKLHQFNADADELDEFIDQKYATLAECNAFDLQDLPAKEQKLTAVRNDIAANQQRLKDLQKDSDELPAYAQVDSKLEEVVEHWDKLQAEVNRLHVVEQEAEQAAAFKRSCDEIESWIDNNEPKIMSTETGKDIESTKELLDTHKALADDFASQDDKIKSLEAQAQELKDKDNFKADELKELIEKTRERYDALAPHVSKGDERLKKALEDFELLRNINEQRDIAAEQQTLLGSDFKPKDIISAEAALAKTRNLKSDVASADQKIEELSTEAEKSENDDIKSEAEKLKSEREALKNAIEAKDEELNNALQAFTYISDAAEADDWIKEKMIAAQADQVGGDEDEADAMLKKHSTLCDDIQAFEKKIEALKQAKDACPAQQIDLEADRQEMKVIKAYKAQIPRELTVEEGDIVKILSNPGGEWVKVSKGSSSGYIPSECLVYIDEDGKSKEFVDLNKQQDDLEASFKKLNEKADERKDALEKQNKKFELDREAEDLRLWIAEQEDALKEAQENGEDPEALRQKFEQFQKNQKQAEKALNGLKDKAETIGIKESPSLNAMDEKWKDLEALADNTESQIGGASRLKQFFGEAGQIAAWIQRKNVPSEVPDTLARTNAMIRRHDALEADMNAIQDRVDLLTDQVPKLTEELPESRDEIERTMDSIKIEWEALKSKQSAHRDALTERQKFLDFMSKAKSHENWLGNMSNQLEKLKISEDLAIIEAQILQHSEHKKIIDEKKEDCDKIIAIGENVTDSKDQVEEKSKELTNKTVALDALWDHVQKDLEEAAKLARFQRDCRRFENWMEIRENALSSDDEDQNIQILAKKNDDFHRGIKQQEAKIQSIVENSDKLAEEGHSQAEKIRNDKDELIGRWEGLKAKLTERHKEIAEVETLQEFWKNADEFSEWLDEKIIIAEQPINDTNLNEGLQKHNAFKTEIEANMDRLQSILNSGEVIAEKNKEQAEIIDKRSDELKAKSEKLHKLSDAKSNAYEEAVKVRQFIAACNALEFWIVETKTKLETAEAKDLSSALKNLKKISQIQADIANKRTSRDALLDEYEKIEASEKATATKNKLIEDFDSVQLNVEAKRAELDNALKLFRFVTDADEEVDWCKEKLVVVEHEAPSSDLTQSRATSLKHKHLEYEFETRSAKIDRILAAGDELGEDSAEKTQELNDAQKTLRDALKAKGDELNDVLKDLLFHSNVNEEISWANDKARVLSTIDPDSQNLEGVRNQLGKLQNLKIDVEAHEANAKKLKGEKENDPHLEKLTIAFIELETTYSTTLKKLHDREAFLAFSRKCQYCCDWISDRQRRLAAENINANDMSLLSALLIKQDNLEDSLKSFESEGINATGALFVKLEEGKHQDLEQAELKWEELKLDWDELKRLTRNRRDKLEQQKSNLRGFDELCIEFAKRAGAFNSWFENVEENLTDPITSGSVQEVEKRFVDHEKDVKEVKGEESSLVKLRHLDEKIRTEAKIEDNPYTWYQMGELESIWDMTGTRLTERLKDLDEEKARQVRFDEMRKQFADFSNKFADFISSIRNKLHSNAHESLEEQLHNVIDQENAIRAGKRDLDLIEKLNTTMEQELIFDNEYTKHSALGLSQSWDGVIQMCQRMQRSLKQQIEARSKTGISEERIQEWRECFEHFDKDNTGLLDFIEMKSLFRSLGIDLALKDGDQESDDFLEILAQMNLSCESAVSKDEFISYMITRETTQVRGKDDIFVAFKAIADPEKPFITEKELRSNLTAEQAEYCLRIMPIYKGADAPMNENTLDYHKFVNEYFK</sequence>
<dbReference type="CDD" id="cd00174">
    <property type="entry name" value="SH3"/>
    <property type="match status" value="1"/>
</dbReference>
<dbReference type="InterPro" id="IPR014837">
    <property type="entry name" value="EF-hand_Ca_insen"/>
</dbReference>
<dbReference type="InterPro" id="IPR002048">
    <property type="entry name" value="EF_hand_dom"/>
</dbReference>
<feature type="coiled-coil region" evidence="12">
    <location>
        <begin position="117"/>
        <end position="157"/>
    </location>
</feature>
<dbReference type="SUPFAM" id="SSF50044">
    <property type="entry name" value="SH3-domain"/>
    <property type="match status" value="1"/>
</dbReference>
<protein>
    <recommendedName>
        <fullName evidence="16">SH3 domain-containing protein</fullName>
    </recommendedName>
</protein>
<evidence type="ECO:0000256" key="10">
    <source>
        <dbReference type="ARBA" id="ARBA00023203"/>
    </source>
</evidence>
<feature type="coiled-coil region" evidence="12">
    <location>
        <begin position="994"/>
        <end position="1118"/>
    </location>
</feature>
<evidence type="ECO:0000256" key="3">
    <source>
        <dbReference type="ARBA" id="ARBA00022443"/>
    </source>
</evidence>
<proteinExistence type="inferred from homology"/>
<keyword evidence="3 11" id="KW-0728">SH3 domain</keyword>
<keyword evidence="5" id="KW-0963">Cytoplasm</keyword>
<dbReference type="EMBL" id="FN654307">
    <property type="protein sequence ID" value="CBY31536.1"/>
    <property type="molecule type" value="Genomic_DNA"/>
</dbReference>
<dbReference type="InterPro" id="IPR002017">
    <property type="entry name" value="Spectrin_repeat"/>
</dbReference>
<evidence type="ECO:0000256" key="6">
    <source>
        <dbReference type="ARBA" id="ARBA00022553"/>
    </source>
</evidence>
<keyword evidence="8" id="KW-0677">Repeat</keyword>
<reference evidence="15" key="1">
    <citation type="journal article" date="2010" name="Science">
        <title>Plasticity of animal genome architecture unmasked by rapid evolution of a pelagic tunicate.</title>
        <authorList>
            <person name="Denoeud F."/>
            <person name="Henriet S."/>
            <person name="Mungpakdee S."/>
            <person name="Aury J.M."/>
            <person name="Da Silva C."/>
            <person name="Brinkmann H."/>
            <person name="Mikhaleva J."/>
            <person name="Olsen L.C."/>
            <person name="Jubin C."/>
            <person name="Canestro C."/>
            <person name="Bouquet J.M."/>
            <person name="Danks G."/>
            <person name="Poulain J."/>
            <person name="Campsteijn C."/>
            <person name="Adamski M."/>
            <person name="Cross I."/>
            <person name="Yadetie F."/>
            <person name="Muffato M."/>
            <person name="Louis A."/>
            <person name="Butcher S."/>
            <person name="Tsagkogeorga G."/>
            <person name="Konrad A."/>
            <person name="Singh S."/>
            <person name="Jensen M.F."/>
            <person name="Cong E.H."/>
            <person name="Eikeseth-Otteraa H."/>
            <person name="Noel B."/>
            <person name="Anthouard V."/>
            <person name="Porcel B.M."/>
            <person name="Kachouri-Lafond R."/>
            <person name="Nishino A."/>
            <person name="Ugolini M."/>
            <person name="Chourrout P."/>
            <person name="Nishida H."/>
            <person name="Aasland R."/>
            <person name="Huzurbazar S."/>
            <person name="Westhof E."/>
            <person name="Delsuc F."/>
            <person name="Lehrach H."/>
            <person name="Reinhardt R."/>
            <person name="Weissenbach J."/>
            <person name="Roy S.W."/>
            <person name="Artiguenave F."/>
            <person name="Postlethwait J.H."/>
            <person name="Manak J.R."/>
            <person name="Thompson E.M."/>
            <person name="Jaillon O."/>
            <person name="Du Pasquier L."/>
            <person name="Boudinot P."/>
            <person name="Liberles D.A."/>
            <person name="Volff J.N."/>
            <person name="Philippe H."/>
            <person name="Lenhard B."/>
            <person name="Roest Crollius H."/>
            <person name="Wincker P."/>
            <person name="Chourrout D."/>
        </authorList>
    </citation>
    <scope>NUCLEOTIDE SEQUENCE [LARGE SCALE GENOMIC DNA]</scope>
</reference>
<keyword evidence="12" id="KW-0175">Coiled coil</keyword>
<evidence type="ECO:0000256" key="2">
    <source>
        <dbReference type="ARBA" id="ARBA00006826"/>
    </source>
</evidence>
<dbReference type="CDD" id="cd00176">
    <property type="entry name" value="SPEC"/>
    <property type="match status" value="9"/>
</dbReference>
<dbReference type="InterPro" id="IPR001452">
    <property type="entry name" value="SH3_domain"/>
</dbReference>
<dbReference type="GO" id="GO:0003779">
    <property type="term" value="F:actin binding"/>
    <property type="evidence" value="ECO:0007669"/>
    <property type="project" value="UniProtKB-KW"/>
</dbReference>
<evidence type="ECO:0000256" key="1">
    <source>
        <dbReference type="ARBA" id="ARBA00004496"/>
    </source>
</evidence>
<comment type="similarity">
    <text evidence="2">Belongs to the spectrin family.</text>
</comment>
<evidence type="ECO:0000256" key="4">
    <source>
        <dbReference type="ARBA" id="ARBA00022467"/>
    </source>
</evidence>
<organism evidence="15">
    <name type="scientific">Oikopleura dioica</name>
    <name type="common">Tunicate</name>
    <dbReference type="NCBI Taxonomy" id="34765"/>
    <lineage>
        <taxon>Eukaryota</taxon>
        <taxon>Metazoa</taxon>
        <taxon>Chordata</taxon>
        <taxon>Tunicata</taxon>
        <taxon>Appendicularia</taxon>
        <taxon>Copelata</taxon>
        <taxon>Oikopleuridae</taxon>
        <taxon>Oikopleura</taxon>
    </lineage>
</organism>
<dbReference type="InterPro" id="IPR018247">
    <property type="entry name" value="EF_Hand_1_Ca_BS"/>
</dbReference>
<evidence type="ECO:0008006" key="16">
    <source>
        <dbReference type="Google" id="ProtNLM"/>
    </source>
</evidence>
<dbReference type="SMART" id="SM01184">
    <property type="entry name" value="efhand_Ca_insen"/>
    <property type="match status" value="1"/>
</dbReference>
<feature type="coiled-coil region" evidence="12">
    <location>
        <begin position="696"/>
        <end position="730"/>
    </location>
</feature>
<dbReference type="Proteomes" id="UP000011014">
    <property type="component" value="Unassembled WGS sequence"/>
</dbReference>
<dbReference type="InterPro" id="IPR011992">
    <property type="entry name" value="EF-hand-dom_pair"/>
</dbReference>
<feature type="coiled-coil region" evidence="12">
    <location>
        <begin position="1864"/>
        <end position="1924"/>
    </location>
</feature>
<accession>E4Y7D6</accession>
<keyword evidence="9" id="KW-0106">Calcium</keyword>
<dbReference type="Gene3D" id="2.30.30.40">
    <property type="entry name" value="SH3 Domains"/>
    <property type="match status" value="1"/>
</dbReference>